<proteinExistence type="predicted"/>
<dbReference type="Pfam" id="PF13814">
    <property type="entry name" value="Replic_Relax"/>
    <property type="match status" value="1"/>
</dbReference>
<evidence type="ECO:0000313" key="1">
    <source>
        <dbReference type="EMBL" id="MFD1463696.1"/>
    </source>
</evidence>
<dbReference type="Proteomes" id="UP001597340">
    <property type="component" value="Unassembled WGS sequence"/>
</dbReference>
<dbReference type="EMBL" id="JBHTNZ010000040">
    <property type="protein sequence ID" value="MFD1463696.1"/>
    <property type="molecule type" value="Genomic_DNA"/>
</dbReference>
<gene>
    <name evidence="1" type="ORF">ACFQ5D_20565</name>
</gene>
<organism evidence="1 2">
    <name type="scientific">Paenibacillus farraposensis</name>
    <dbReference type="NCBI Taxonomy" id="2807095"/>
    <lineage>
        <taxon>Bacteria</taxon>
        <taxon>Bacillati</taxon>
        <taxon>Bacillota</taxon>
        <taxon>Bacilli</taxon>
        <taxon>Bacillales</taxon>
        <taxon>Paenibacillaceae</taxon>
        <taxon>Paenibacillus</taxon>
    </lineage>
</organism>
<dbReference type="InterPro" id="IPR025855">
    <property type="entry name" value="Replic_Relax"/>
</dbReference>
<accession>A0ABW4DIN7</accession>
<dbReference type="RefSeq" id="WP_229523838.1">
    <property type="nucleotide sequence ID" value="NZ_JAFFQR010000042.1"/>
</dbReference>
<protein>
    <submittedName>
        <fullName evidence="1">Replication-relaxation family protein</fullName>
    </submittedName>
</protein>
<comment type="caution">
    <text evidence="1">The sequence shown here is derived from an EMBL/GenBank/DDBJ whole genome shotgun (WGS) entry which is preliminary data.</text>
</comment>
<sequence>MKNSTNRDGIEKLNEYTLGETIDLLTEMDWTFLVDLYKCRCMKKDYMIDIYFNESPEQFYKHYAVSDELTQKQLEEKNKKRLSDKMDRMIRKLKSRGLIETSSMVPDSLSKPNHVRKTLRGISWLYLSFRGLRIVEKRLDIPDEAKLSKNEVDMERVKKDHFWEIAKLYLNLKYDIFKDLKQFDHWDWYPSETIAADNETMIVRPDAILRLEDQFFFIELDRSTEPVYRSPLQSDQVSIHNKLKRYFDVMRLSTNEYIREGYIAIVIPTARFETRLSNIQSAADKIFQKSPRVIVSKNMEDILIRFSDMKKQP</sequence>
<name>A0ABW4DIN7_9BACL</name>
<keyword evidence="2" id="KW-1185">Reference proteome</keyword>
<evidence type="ECO:0000313" key="2">
    <source>
        <dbReference type="Proteomes" id="UP001597340"/>
    </source>
</evidence>
<reference evidence="2" key="1">
    <citation type="journal article" date="2019" name="Int. J. Syst. Evol. Microbiol.">
        <title>The Global Catalogue of Microorganisms (GCM) 10K type strain sequencing project: providing services to taxonomists for standard genome sequencing and annotation.</title>
        <authorList>
            <consortium name="The Broad Institute Genomics Platform"/>
            <consortium name="The Broad Institute Genome Sequencing Center for Infectious Disease"/>
            <person name="Wu L."/>
            <person name="Ma J."/>
        </authorList>
    </citation>
    <scope>NUCLEOTIDE SEQUENCE [LARGE SCALE GENOMIC DNA]</scope>
    <source>
        <strain evidence="2">CCM 9147</strain>
    </source>
</reference>